<dbReference type="EMBL" id="LOCL01000035">
    <property type="protein sequence ID" value="KUF16923.1"/>
    <property type="molecule type" value="Genomic_DNA"/>
</dbReference>
<dbReference type="Proteomes" id="UP000054804">
    <property type="component" value="Unassembled WGS sequence"/>
</dbReference>
<feature type="transmembrane region" description="Helical" evidence="8">
    <location>
        <begin position="236"/>
        <end position="257"/>
    </location>
</feature>
<reference evidence="10 11" key="1">
    <citation type="submission" date="2015-12" db="EMBL/GenBank/DDBJ databases">
        <title>Draft genome sequence of Streptomyces silvensis ATCC 53525, a producer of novel hormone antagonists.</title>
        <authorList>
            <person name="Johnston C.W."/>
            <person name="Li Y."/>
            <person name="Magarvey N.A."/>
        </authorList>
    </citation>
    <scope>NUCLEOTIDE SEQUENCE [LARGE SCALE GENOMIC DNA]</scope>
    <source>
        <strain evidence="10 11">ATCC 53525</strain>
    </source>
</reference>
<dbReference type="Pfam" id="PF03176">
    <property type="entry name" value="MMPL"/>
    <property type="match status" value="2"/>
</dbReference>
<gene>
    <name evidence="10" type="ORF">AT728_23645</name>
</gene>
<dbReference type="InterPro" id="IPR050545">
    <property type="entry name" value="Mycobact_MmpL"/>
</dbReference>
<dbReference type="GO" id="GO:0005886">
    <property type="term" value="C:plasma membrane"/>
    <property type="evidence" value="ECO:0007669"/>
    <property type="project" value="UniProtKB-SubCell"/>
</dbReference>
<evidence type="ECO:0000259" key="9">
    <source>
        <dbReference type="PROSITE" id="PS50156"/>
    </source>
</evidence>
<feature type="transmembrane region" description="Helical" evidence="8">
    <location>
        <begin position="633"/>
        <end position="650"/>
    </location>
</feature>
<evidence type="ECO:0000256" key="6">
    <source>
        <dbReference type="ARBA" id="ARBA00023136"/>
    </source>
</evidence>
<evidence type="ECO:0000256" key="5">
    <source>
        <dbReference type="ARBA" id="ARBA00022989"/>
    </source>
</evidence>
<evidence type="ECO:0000313" key="11">
    <source>
        <dbReference type="Proteomes" id="UP000054804"/>
    </source>
</evidence>
<feature type="region of interest" description="Disordered" evidence="7">
    <location>
        <begin position="695"/>
        <end position="724"/>
    </location>
</feature>
<dbReference type="RefSeq" id="WP_058848770.1">
    <property type="nucleotide sequence ID" value="NZ_LOCL01000035.1"/>
</dbReference>
<dbReference type="PANTHER" id="PTHR33406:SF6">
    <property type="entry name" value="MEMBRANE PROTEIN YDGH-RELATED"/>
    <property type="match status" value="1"/>
</dbReference>
<dbReference type="PROSITE" id="PS50156">
    <property type="entry name" value="SSD"/>
    <property type="match status" value="1"/>
</dbReference>
<keyword evidence="5 8" id="KW-1133">Transmembrane helix</keyword>
<feature type="transmembrane region" description="Helical" evidence="8">
    <location>
        <begin position="551"/>
        <end position="572"/>
    </location>
</feature>
<organism evidence="10 11">
    <name type="scientific">Streptomyces silvensis</name>
    <dbReference type="NCBI Taxonomy" id="1765722"/>
    <lineage>
        <taxon>Bacteria</taxon>
        <taxon>Bacillati</taxon>
        <taxon>Actinomycetota</taxon>
        <taxon>Actinomycetes</taxon>
        <taxon>Kitasatosporales</taxon>
        <taxon>Streptomycetaceae</taxon>
        <taxon>Streptomyces</taxon>
    </lineage>
</organism>
<evidence type="ECO:0000256" key="7">
    <source>
        <dbReference type="SAM" id="MobiDB-lite"/>
    </source>
</evidence>
<comment type="caution">
    <text evidence="10">The sequence shown here is derived from an EMBL/GenBank/DDBJ whole genome shotgun (WGS) entry which is preliminary data.</text>
</comment>
<dbReference type="AlphaFoldDB" id="A0A0W7X2A7"/>
<feature type="transmembrane region" description="Helical" evidence="8">
    <location>
        <begin position="313"/>
        <end position="336"/>
    </location>
</feature>
<feature type="transmembrane region" description="Helical" evidence="8">
    <location>
        <begin position="12"/>
        <end position="31"/>
    </location>
</feature>
<comment type="subcellular location">
    <subcellularLocation>
        <location evidence="1">Cell membrane</location>
        <topology evidence="1">Multi-pass membrane protein</topology>
    </subcellularLocation>
</comment>
<evidence type="ECO:0000313" key="10">
    <source>
        <dbReference type="EMBL" id="KUF16923.1"/>
    </source>
</evidence>
<feature type="transmembrane region" description="Helical" evidence="8">
    <location>
        <begin position="662"/>
        <end position="690"/>
    </location>
</feature>
<dbReference type="OrthoDB" id="2365435at2"/>
<evidence type="ECO:0000256" key="8">
    <source>
        <dbReference type="SAM" id="Phobius"/>
    </source>
</evidence>
<feature type="transmembrane region" description="Helical" evidence="8">
    <location>
        <begin position="203"/>
        <end position="224"/>
    </location>
</feature>
<dbReference type="Gene3D" id="1.20.1640.10">
    <property type="entry name" value="Multidrug efflux transporter AcrB transmembrane domain"/>
    <property type="match status" value="2"/>
</dbReference>
<feature type="domain" description="SSD" evidence="9">
    <location>
        <begin position="228"/>
        <end position="334"/>
    </location>
</feature>
<evidence type="ECO:0000256" key="2">
    <source>
        <dbReference type="ARBA" id="ARBA00010157"/>
    </source>
</evidence>
<protein>
    <recommendedName>
        <fullName evidence="9">SSD domain-containing protein</fullName>
    </recommendedName>
</protein>
<evidence type="ECO:0000256" key="1">
    <source>
        <dbReference type="ARBA" id="ARBA00004651"/>
    </source>
</evidence>
<dbReference type="InterPro" id="IPR004869">
    <property type="entry name" value="MMPL_dom"/>
</dbReference>
<name>A0A0W7X2A7_9ACTN</name>
<accession>A0A0W7X2A7</accession>
<feature type="transmembrane region" description="Helical" evidence="8">
    <location>
        <begin position="527"/>
        <end position="545"/>
    </location>
</feature>
<dbReference type="InterPro" id="IPR000731">
    <property type="entry name" value="SSD"/>
</dbReference>
<feature type="transmembrane region" description="Helical" evidence="8">
    <location>
        <begin position="579"/>
        <end position="598"/>
    </location>
</feature>
<feature type="transmembrane region" description="Helical" evidence="8">
    <location>
        <begin position="367"/>
        <end position="387"/>
    </location>
</feature>
<comment type="similarity">
    <text evidence="2">Belongs to the resistance-nodulation-cell division (RND) (TC 2.A.6) family. MmpL subfamily.</text>
</comment>
<keyword evidence="11" id="KW-1185">Reference proteome</keyword>
<feature type="transmembrane region" description="Helical" evidence="8">
    <location>
        <begin position="177"/>
        <end position="197"/>
    </location>
</feature>
<dbReference type="PANTHER" id="PTHR33406">
    <property type="entry name" value="MEMBRANE PROTEIN MJ1562-RELATED"/>
    <property type="match status" value="1"/>
</dbReference>
<dbReference type="SUPFAM" id="SSF82866">
    <property type="entry name" value="Multidrug efflux transporter AcrB transmembrane domain"/>
    <property type="match status" value="2"/>
</dbReference>
<keyword evidence="6 8" id="KW-0472">Membrane</keyword>
<keyword evidence="4 8" id="KW-0812">Transmembrane</keyword>
<keyword evidence="3" id="KW-1003">Cell membrane</keyword>
<proteinExistence type="inferred from homology"/>
<evidence type="ECO:0000256" key="4">
    <source>
        <dbReference type="ARBA" id="ARBA00022692"/>
    </source>
</evidence>
<feature type="transmembrane region" description="Helical" evidence="8">
    <location>
        <begin position="283"/>
        <end position="306"/>
    </location>
</feature>
<sequence length="724" mass="76096">MFAGLGRFVVRRPWWIIVAWVIAAGAVISLAPKLTSSSDEASFLPGHYESIRASDLQERDFPQQRNIGAIIVFQRSDGEKITAADSADVTRVSKDLAGRDIEDVQAVEPGQVSPNKLVQTAVVAMPKVTDPEDTTQQDAVEQLREDLEPQLKDTDLKAGITGSAAQALDESDASERAGILVGVGTIVIIVVLLFVIFRSPIIALLPVVLIGLISPMATGLIASANKAFDMKADSSIQELLTVVLFGVGTDYILFLLFRYREALRAGEDAKGAMVHAVERVGEAITSAAGAVIVAFAALTLSSLGMLRSMGPALAIAVFLTLLAGLTLVPAVVSLLGTKVFWPSKSWQREPQGTGFAKLGASIARKPAVWTVVSALFMGALALGALGYKANFDLAGSSLPKDKESIVWQENLEKGFPAGSTDPTFVYLTSTGEGPLAAGQPAAFRERLQSVEGVGEVAPPRVSKDGTTASYSVVLADPPASDKALATVEDRLRPAAHTGAPTGTESYVGGTTAVYVDINKAVDRDYSVVFPVAALAIMVILGLLLRSLVAPWYLMLSVALGFGATLGATSILFQRIGSQPGLMFMLPVIMYLFVVALGTDYNILMVSRLREEAREGRNPHDAAGTAVRHSGPTIGSAGVILAGTFATLMLAGNSTLSQMGFSLSFGIVIAAFVMAMLFTPALTALIGHAAWWPGHGDEKPRRGTGPTGPAGPTPADDPAARPPRP</sequence>
<evidence type="ECO:0000256" key="3">
    <source>
        <dbReference type="ARBA" id="ARBA00022475"/>
    </source>
</evidence>